<dbReference type="PANTHER" id="PTHR11403">
    <property type="entry name" value="CYTOCHROME C OXIDASE SUBUNIT III"/>
    <property type="match status" value="1"/>
</dbReference>
<proteinExistence type="inferred from homology"/>
<evidence type="ECO:0000313" key="13">
    <source>
        <dbReference type="EMBL" id="SET12981.1"/>
    </source>
</evidence>
<comment type="subcellular location">
    <subcellularLocation>
        <location evidence="1 10">Cell membrane</location>
        <topology evidence="1 10">Multi-pass membrane protein</topology>
    </subcellularLocation>
</comment>
<keyword evidence="14" id="KW-1185">Reference proteome</keyword>
<feature type="transmembrane region" description="Helical" evidence="11">
    <location>
        <begin position="97"/>
        <end position="117"/>
    </location>
</feature>
<sequence length="203" mass="22980">MTTIDEITEPEALSSAPKGRTPSWWGMVLFVATEATLFACLLASYFYLRFLTSAEWPPPGIKKPELAKPLAMTGLLLTSSVWMVWADWAIRHDRRWLLRGMLALTMLFGAAFLGVQISEYATKLSEFTWTTNTYGSLFYVITGFHGTHVFTGLLMVGFTLVAALAGKFGRTHHERVRIVSFYWHFVDGVWLAILFSLYLSPRL</sequence>
<name>A0A1I0C0T6_9ACTN</name>
<evidence type="ECO:0000256" key="6">
    <source>
        <dbReference type="ARBA" id="ARBA00022989"/>
    </source>
</evidence>
<evidence type="ECO:0000256" key="3">
    <source>
        <dbReference type="ARBA" id="ARBA00012949"/>
    </source>
</evidence>
<protein>
    <recommendedName>
        <fullName evidence="3">cytochrome-c oxidase</fullName>
        <ecNumber evidence="3">7.1.1.9</ecNumber>
    </recommendedName>
    <alternativeName>
        <fullName evidence="8">Cytochrome aa3 subunit 3</fullName>
    </alternativeName>
    <alternativeName>
        <fullName evidence="9">Cytochrome c oxidase polypeptide III</fullName>
    </alternativeName>
</protein>
<evidence type="ECO:0000256" key="10">
    <source>
        <dbReference type="RuleBase" id="RU003376"/>
    </source>
</evidence>
<evidence type="ECO:0000256" key="11">
    <source>
        <dbReference type="SAM" id="Phobius"/>
    </source>
</evidence>
<evidence type="ECO:0000256" key="8">
    <source>
        <dbReference type="ARBA" id="ARBA00031400"/>
    </source>
</evidence>
<keyword evidence="5 10" id="KW-0812">Transmembrane</keyword>
<comment type="similarity">
    <text evidence="2 10">Belongs to the cytochrome c oxidase subunit 3 family.</text>
</comment>
<dbReference type="GO" id="GO:0019646">
    <property type="term" value="P:aerobic electron transport chain"/>
    <property type="evidence" value="ECO:0007669"/>
    <property type="project" value="InterPro"/>
</dbReference>
<feature type="domain" description="Heme-copper oxidase subunit III family profile" evidence="12">
    <location>
        <begin position="25"/>
        <end position="202"/>
    </location>
</feature>
<dbReference type="EMBL" id="FOHX01000002">
    <property type="protein sequence ID" value="SET12981.1"/>
    <property type="molecule type" value="Genomic_DNA"/>
</dbReference>
<evidence type="ECO:0000313" key="14">
    <source>
        <dbReference type="Proteomes" id="UP000199361"/>
    </source>
</evidence>
<reference evidence="13 14" key="1">
    <citation type="submission" date="2016-10" db="EMBL/GenBank/DDBJ databases">
        <authorList>
            <person name="de Groot N.N."/>
        </authorList>
    </citation>
    <scope>NUCLEOTIDE SEQUENCE [LARGE SCALE GENOMIC DNA]</scope>
    <source>
        <strain evidence="13 14">CGMCC 4.5598</strain>
    </source>
</reference>
<dbReference type="RefSeq" id="WP_091077511.1">
    <property type="nucleotide sequence ID" value="NZ_FOHX01000002.1"/>
</dbReference>
<keyword evidence="6 11" id="KW-1133">Transmembrane helix</keyword>
<dbReference type="Proteomes" id="UP000199361">
    <property type="component" value="Unassembled WGS sequence"/>
</dbReference>
<feature type="transmembrane region" description="Helical" evidence="11">
    <location>
        <begin position="137"/>
        <end position="166"/>
    </location>
</feature>
<dbReference type="SUPFAM" id="SSF81452">
    <property type="entry name" value="Cytochrome c oxidase subunit III-like"/>
    <property type="match status" value="1"/>
</dbReference>
<dbReference type="InterPro" id="IPR013833">
    <property type="entry name" value="Cyt_c_oxidase_su3_a-hlx"/>
</dbReference>
<dbReference type="STRING" id="568860.SAMN05421811_102134"/>
<feature type="transmembrane region" description="Helical" evidence="11">
    <location>
        <begin position="178"/>
        <end position="199"/>
    </location>
</feature>
<feature type="transmembrane region" description="Helical" evidence="11">
    <location>
        <begin position="66"/>
        <end position="85"/>
    </location>
</feature>
<evidence type="ECO:0000256" key="2">
    <source>
        <dbReference type="ARBA" id="ARBA00010581"/>
    </source>
</evidence>
<dbReference type="Gene3D" id="1.20.120.80">
    <property type="entry name" value="Cytochrome c oxidase, subunit III, four-helix bundle"/>
    <property type="match status" value="1"/>
</dbReference>
<evidence type="ECO:0000259" key="12">
    <source>
        <dbReference type="PROSITE" id="PS50253"/>
    </source>
</evidence>
<evidence type="ECO:0000256" key="5">
    <source>
        <dbReference type="ARBA" id="ARBA00022692"/>
    </source>
</evidence>
<evidence type="ECO:0000256" key="4">
    <source>
        <dbReference type="ARBA" id="ARBA00022475"/>
    </source>
</evidence>
<dbReference type="OrthoDB" id="9810850at2"/>
<dbReference type="InterPro" id="IPR000298">
    <property type="entry name" value="Cyt_c_oxidase-like_su3"/>
</dbReference>
<dbReference type="GO" id="GO:0005886">
    <property type="term" value="C:plasma membrane"/>
    <property type="evidence" value="ECO:0007669"/>
    <property type="project" value="UniProtKB-SubCell"/>
</dbReference>
<dbReference type="Pfam" id="PF00510">
    <property type="entry name" value="COX3"/>
    <property type="match status" value="1"/>
</dbReference>
<dbReference type="CDD" id="cd00386">
    <property type="entry name" value="Heme_Cu_Oxidase_III_like"/>
    <property type="match status" value="1"/>
</dbReference>
<dbReference type="InterPro" id="IPR024791">
    <property type="entry name" value="Cyt_c/ubiquinol_Oxase_su3"/>
</dbReference>
<dbReference type="GO" id="GO:0004129">
    <property type="term" value="F:cytochrome-c oxidase activity"/>
    <property type="evidence" value="ECO:0007669"/>
    <property type="project" value="UniProtKB-EC"/>
</dbReference>
<dbReference type="PANTHER" id="PTHR11403:SF2">
    <property type="entry name" value="CYTOCHROME BO(3) UBIQUINOL OXIDASE SUBUNIT 3"/>
    <property type="match status" value="1"/>
</dbReference>
<organism evidence="13 14">
    <name type="scientific">Nonomuraea wenchangensis</name>
    <dbReference type="NCBI Taxonomy" id="568860"/>
    <lineage>
        <taxon>Bacteria</taxon>
        <taxon>Bacillati</taxon>
        <taxon>Actinomycetota</taxon>
        <taxon>Actinomycetes</taxon>
        <taxon>Streptosporangiales</taxon>
        <taxon>Streptosporangiaceae</taxon>
        <taxon>Nonomuraea</taxon>
    </lineage>
</organism>
<dbReference type="PROSITE" id="PS50253">
    <property type="entry name" value="COX3"/>
    <property type="match status" value="1"/>
</dbReference>
<dbReference type="AlphaFoldDB" id="A0A1I0C0T6"/>
<accession>A0A1I0C0T6</accession>
<gene>
    <name evidence="13" type="ORF">SAMN05421811_102134</name>
</gene>
<keyword evidence="4" id="KW-1003">Cell membrane</keyword>
<evidence type="ECO:0000256" key="1">
    <source>
        <dbReference type="ARBA" id="ARBA00004651"/>
    </source>
</evidence>
<feature type="transmembrane region" description="Helical" evidence="11">
    <location>
        <begin position="24"/>
        <end position="46"/>
    </location>
</feature>
<keyword evidence="7 11" id="KW-0472">Membrane</keyword>
<dbReference type="EC" id="7.1.1.9" evidence="3"/>
<evidence type="ECO:0000256" key="7">
    <source>
        <dbReference type="ARBA" id="ARBA00023136"/>
    </source>
</evidence>
<evidence type="ECO:0000256" key="9">
    <source>
        <dbReference type="ARBA" id="ARBA00031625"/>
    </source>
</evidence>
<dbReference type="InterPro" id="IPR035973">
    <property type="entry name" value="Cyt_c_oxidase_su3-like_sf"/>
</dbReference>